<dbReference type="RefSeq" id="WP_179918818.1">
    <property type="nucleotide sequence ID" value="NZ_CP058909.1"/>
</dbReference>
<dbReference type="EMBL" id="CP058909">
    <property type="protein sequence ID" value="QLH83776.1"/>
    <property type="molecule type" value="Genomic_DNA"/>
</dbReference>
<proteinExistence type="predicted"/>
<evidence type="ECO:0000256" key="1">
    <source>
        <dbReference type="SAM" id="MobiDB-lite"/>
    </source>
</evidence>
<reference evidence="2 3" key="1">
    <citation type="submission" date="2020-07" db="EMBL/GenBank/DDBJ databases">
        <title>Halosimplex litoreum sp. nov. and Halosimplex rubrum sp. nov., isolated from different salt environments.</title>
        <authorList>
            <person name="Cui H."/>
        </authorList>
    </citation>
    <scope>NUCLEOTIDE SEQUENCE [LARGE SCALE GENOMIC DNA]</scope>
    <source>
        <strain evidence="2 3">R2</strain>
    </source>
</reference>
<protein>
    <submittedName>
        <fullName evidence="2">Uncharacterized protein</fullName>
    </submittedName>
</protein>
<dbReference type="Proteomes" id="UP000509346">
    <property type="component" value="Chromosome"/>
</dbReference>
<keyword evidence="3" id="KW-1185">Reference proteome</keyword>
<feature type="region of interest" description="Disordered" evidence="1">
    <location>
        <begin position="126"/>
        <end position="186"/>
    </location>
</feature>
<evidence type="ECO:0000313" key="3">
    <source>
        <dbReference type="Proteomes" id="UP000509346"/>
    </source>
</evidence>
<dbReference type="AlphaFoldDB" id="A0A7D5TIC8"/>
<gene>
    <name evidence="2" type="ORF">HZS54_20030</name>
</gene>
<feature type="compositionally biased region" description="Basic and acidic residues" evidence="1">
    <location>
        <begin position="148"/>
        <end position="162"/>
    </location>
</feature>
<organism evidence="2 3">
    <name type="scientific">Halosimplex pelagicum</name>
    <dbReference type="NCBI Taxonomy" id="869886"/>
    <lineage>
        <taxon>Archaea</taxon>
        <taxon>Methanobacteriati</taxon>
        <taxon>Methanobacteriota</taxon>
        <taxon>Stenosarchaea group</taxon>
        <taxon>Halobacteria</taxon>
        <taxon>Halobacteriales</taxon>
        <taxon>Haloarculaceae</taxon>
        <taxon>Halosimplex</taxon>
    </lineage>
</organism>
<dbReference type="GeneID" id="56084929"/>
<dbReference type="KEGG" id="hpel:HZS54_20030"/>
<accession>A0A7D5TIC8</accession>
<sequence length="186" mass="20634">MELCRTCPAKAATAATARKSNPTTAAIAARENNGSTKKLELTFTVVPRVAQTIFRKITELELSGNTRGLLETMSEPPDVPGGFDTEEELKQYINQLYDQIEFLEEGVEESDKEKLELKQELNNIETQASRAGSESGSFSSLLEPLEEVQQRIEEFEQDKIDEMGGGPSEEAKEGFYEAAGWHPDDN</sequence>
<evidence type="ECO:0000313" key="2">
    <source>
        <dbReference type="EMBL" id="QLH83776.1"/>
    </source>
</evidence>
<name>A0A7D5TIC8_9EURY</name>
<feature type="compositionally biased region" description="Low complexity" evidence="1">
    <location>
        <begin position="133"/>
        <end position="143"/>
    </location>
</feature>